<feature type="compositionally biased region" description="Polar residues" evidence="1">
    <location>
        <begin position="1"/>
        <end position="12"/>
    </location>
</feature>
<feature type="region of interest" description="Disordered" evidence="1">
    <location>
        <begin position="1"/>
        <end position="27"/>
    </location>
</feature>
<dbReference type="Proteomes" id="UP000053593">
    <property type="component" value="Unassembled WGS sequence"/>
</dbReference>
<dbReference type="EMBL" id="KN834762">
    <property type="protein sequence ID" value="KIK64041.1"/>
    <property type="molecule type" value="Genomic_DNA"/>
</dbReference>
<evidence type="ECO:0000256" key="1">
    <source>
        <dbReference type="SAM" id="MobiDB-lite"/>
    </source>
</evidence>
<organism evidence="2 3">
    <name type="scientific">Collybiopsis luxurians FD-317 M1</name>
    <dbReference type="NCBI Taxonomy" id="944289"/>
    <lineage>
        <taxon>Eukaryota</taxon>
        <taxon>Fungi</taxon>
        <taxon>Dikarya</taxon>
        <taxon>Basidiomycota</taxon>
        <taxon>Agaricomycotina</taxon>
        <taxon>Agaricomycetes</taxon>
        <taxon>Agaricomycetidae</taxon>
        <taxon>Agaricales</taxon>
        <taxon>Marasmiineae</taxon>
        <taxon>Omphalotaceae</taxon>
        <taxon>Collybiopsis</taxon>
        <taxon>Collybiopsis luxurians</taxon>
    </lineage>
</organism>
<sequence length="122" mass="13767">MKCKPSSLNTPNKLYKGNKKDVSKNRQNMAINSGACDISIKDEDHSESAYNPSQRQQSDSETDDIVDTTATETAKKEVPRKIKKDLARQKAPIYAFFHVELEIEFAKDKTAKYLVYTCTNCG</sequence>
<proteinExistence type="predicted"/>
<dbReference type="OrthoDB" id="10577300at2759"/>
<dbReference type="AlphaFoldDB" id="A0A0D0C7B8"/>
<gene>
    <name evidence="2" type="ORF">GYMLUDRAFT_57074</name>
</gene>
<keyword evidence="3" id="KW-1185">Reference proteome</keyword>
<name>A0A0D0C7B8_9AGAR</name>
<feature type="compositionally biased region" description="Polar residues" evidence="1">
    <location>
        <begin position="48"/>
        <end position="59"/>
    </location>
</feature>
<dbReference type="HOGENOM" id="CLU_2026995_0_0_1"/>
<evidence type="ECO:0000313" key="3">
    <source>
        <dbReference type="Proteomes" id="UP000053593"/>
    </source>
</evidence>
<reference evidence="2 3" key="1">
    <citation type="submission" date="2014-04" db="EMBL/GenBank/DDBJ databases">
        <title>Evolutionary Origins and Diversification of the Mycorrhizal Mutualists.</title>
        <authorList>
            <consortium name="DOE Joint Genome Institute"/>
            <consortium name="Mycorrhizal Genomics Consortium"/>
            <person name="Kohler A."/>
            <person name="Kuo A."/>
            <person name="Nagy L.G."/>
            <person name="Floudas D."/>
            <person name="Copeland A."/>
            <person name="Barry K.W."/>
            <person name="Cichocki N."/>
            <person name="Veneault-Fourrey C."/>
            <person name="LaButti K."/>
            <person name="Lindquist E.A."/>
            <person name="Lipzen A."/>
            <person name="Lundell T."/>
            <person name="Morin E."/>
            <person name="Murat C."/>
            <person name="Riley R."/>
            <person name="Ohm R."/>
            <person name="Sun H."/>
            <person name="Tunlid A."/>
            <person name="Henrissat B."/>
            <person name="Grigoriev I.V."/>
            <person name="Hibbett D.S."/>
            <person name="Martin F."/>
        </authorList>
    </citation>
    <scope>NUCLEOTIDE SEQUENCE [LARGE SCALE GENOMIC DNA]</scope>
    <source>
        <strain evidence="2 3">FD-317 M1</strain>
    </source>
</reference>
<evidence type="ECO:0000313" key="2">
    <source>
        <dbReference type="EMBL" id="KIK64041.1"/>
    </source>
</evidence>
<protein>
    <submittedName>
        <fullName evidence="2">Uncharacterized protein</fullName>
    </submittedName>
</protein>
<accession>A0A0D0C7B8</accession>
<feature type="region of interest" description="Disordered" evidence="1">
    <location>
        <begin position="42"/>
        <end position="64"/>
    </location>
</feature>